<reference evidence="1 2" key="1">
    <citation type="journal article" date="2011" name="J. Bacteriol.">
        <title>Complete genome sequences of two hemotropic Mycoplasmas, Mycoplasma haemofelis strain Ohio2 and Mycoplasma suis strain Illinois.</title>
        <authorList>
            <person name="Messick J.B."/>
            <person name="Santos A.P."/>
            <person name="Guimaraes A.M."/>
        </authorList>
    </citation>
    <scope>NUCLEOTIDE SEQUENCE [LARGE SCALE GENOMIC DNA]</scope>
    <source>
        <strain evidence="1 2">Ohio2</strain>
    </source>
</reference>
<dbReference type="EMBL" id="CP002808">
    <property type="protein sequence ID" value="AEG73619.1"/>
    <property type="molecule type" value="Genomic_DNA"/>
</dbReference>
<dbReference type="Proteomes" id="UP000007952">
    <property type="component" value="Chromosome"/>
</dbReference>
<proteinExistence type="predicted"/>
<dbReference type="STRING" id="859194.MHF_1383"/>
<name>F6FGI1_MYCHI</name>
<accession>F6FGI1</accession>
<reference key="2">
    <citation type="submission" date="2011-05" db="EMBL/GenBank/DDBJ databases">
        <title>The Genome of Mycoplasma haemofelis Strain Ohio2, a pathogenic hemoplasma of the cat.</title>
        <authorList>
            <person name="Santos A.P."/>
            <person name="Guimaraes A.M.S."/>
            <person name="SanMiguel P.J."/>
            <person name="Martin S.W."/>
            <person name="Messick J.B."/>
        </authorList>
    </citation>
    <scope>NUCLEOTIDE SEQUENCE</scope>
    <source>
        <strain>Ohio2</strain>
    </source>
</reference>
<evidence type="ECO:0000313" key="1">
    <source>
        <dbReference type="EMBL" id="AEG73619.1"/>
    </source>
</evidence>
<gene>
    <name evidence="1" type="ordered locus">MHF_1383</name>
</gene>
<dbReference type="BioCyc" id="MHAE859194:G1GR7-1379-MONOMER"/>
<dbReference type="HOGENOM" id="CLU_143461_0_0_14"/>
<dbReference type="KEGG" id="mhf:MHF_1383"/>
<organism evidence="1 2">
    <name type="scientific">Mycoplasma haemofelis (strain Ohio2)</name>
    <dbReference type="NCBI Taxonomy" id="859194"/>
    <lineage>
        <taxon>Bacteria</taxon>
        <taxon>Bacillati</taxon>
        <taxon>Mycoplasmatota</taxon>
        <taxon>Mollicutes</taxon>
        <taxon>Mycoplasmataceae</taxon>
        <taxon>Mycoplasma</taxon>
    </lineage>
</organism>
<protein>
    <submittedName>
        <fullName evidence="1">Uncharacterized protein</fullName>
    </submittedName>
</protein>
<sequence>MTKVRMGLAGTLGSLMAGSMGAYFGLRENEDIDPVTSVLNLNSSRTSRRGRCMVRTTSSTTLGQDKEYGEFLKQSGDAKASIATACLQKFPEINKEYEDVTVEVMADSYGKYIVSQVKITGSYIGSSSSG</sequence>
<evidence type="ECO:0000313" key="2">
    <source>
        <dbReference type="Proteomes" id="UP000007952"/>
    </source>
</evidence>
<dbReference type="AlphaFoldDB" id="F6FGI1"/>